<evidence type="ECO:0000313" key="8">
    <source>
        <dbReference type="EMBL" id="VDD96017.1"/>
    </source>
</evidence>
<evidence type="ECO:0000256" key="5">
    <source>
        <dbReference type="PROSITE-ProRule" id="PRU00042"/>
    </source>
</evidence>
<feature type="domain" description="C2H2-type" evidence="7">
    <location>
        <begin position="113"/>
        <end position="140"/>
    </location>
</feature>
<dbReference type="STRING" id="51028.A0A0N4VKS2"/>
<protein>
    <submittedName>
        <fullName evidence="10">C2H2-type domain-containing protein</fullName>
    </submittedName>
</protein>
<dbReference type="Gene3D" id="3.30.160.60">
    <property type="entry name" value="Classic Zinc Finger"/>
    <property type="match status" value="3"/>
</dbReference>
<keyword evidence="1" id="KW-0479">Metal-binding</keyword>
<feature type="compositionally biased region" description="Low complexity" evidence="6">
    <location>
        <begin position="641"/>
        <end position="653"/>
    </location>
</feature>
<sequence length="743" mass="81715">MKQQQQFQFICPADFSCVGNLAALPTTSQSPQSLVSRLVAPAVQNHQQTRKRRRGEVANPANTLDGLVAKRADDIGASDSLIKRYLTENEAIESPSDDQELKRIETDPDVSTRTCSICGYQGKWVSEMIRHKRVHTNERPFKCKYCSRTSKWKADLIRHVAKTHGIRVVSKYSRSKTFDASATGLHELKDNKPEVLQAQPNVTTHTINVKPLPTSVITTAPPKKDSTVKVEQSSEDKPNQEQLPVAYRCVLCLFEQESILVLMSHLRNVHNAAPYECHVCNECFPDAETAMGHFTSNTKCSRTDLLVNIAPIYATQKSIVLLCTILVDIYYFIIESSPVSLLGTTMVNSTQELLRRLMTPVTNNSLLPLINQLQMTAAVANFRNSLTAPSSDVGSSDSSITEDFEEQRSESCDKCPYKGDADSFLAHKKGHEIPKGLLNYKCAFCDWFGKKKSAIEEHMKVHTKNPHLYMSEVEKNLITPVTLAKFHLEAETSSQTTLHSSTARPIAELASNSVIKSDEVHGVSAPVLPTSTYDLAAALIALKQRTDIASLLPLHALGAIANLPNTAPALQTAFSPLSAALAQMSPSSPEEVSFASQNVSPKTGVPGLTLFNSNDLPLATSLAVTATVPPAEDNLEPHSPTNSTASSEETNSTKTSWKHACSKCEAVFSEALQLERHNKFHGANLEFECHFCDFSAPSSEELSDHQNGHHNRLQANPQTSSIHKTDDDEIVDVENVENTENTF</sequence>
<feature type="region of interest" description="Disordered" evidence="6">
    <location>
        <begin position="43"/>
        <end position="62"/>
    </location>
</feature>
<dbReference type="WBParaSite" id="EVEC_0001146001-mRNA-1">
    <property type="protein sequence ID" value="EVEC_0001146001-mRNA-1"/>
    <property type="gene ID" value="EVEC_0001146001"/>
</dbReference>
<feature type="region of interest" description="Disordered" evidence="6">
    <location>
        <begin position="630"/>
        <end position="653"/>
    </location>
</feature>
<dbReference type="PANTHER" id="PTHR24403">
    <property type="entry name" value="ZINC FINGER PROTEIN"/>
    <property type="match status" value="1"/>
</dbReference>
<keyword evidence="4" id="KW-0862">Zinc</keyword>
<feature type="region of interest" description="Disordered" evidence="6">
    <location>
        <begin position="214"/>
        <end position="239"/>
    </location>
</feature>
<dbReference type="PANTHER" id="PTHR24403:SF105">
    <property type="entry name" value="ZINC FINGER PROTEIN 2-LIKE ISOFORM X1"/>
    <property type="match status" value="1"/>
</dbReference>
<dbReference type="SUPFAM" id="SSF57667">
    <property type="entry name" value="beta-beta-alpha zinc fingers"/>
    <property type="match status" value="2"/>
</dbReference>
<dbReference type="InterPro" id="IPR013087">
    <property type="entry name" value="Znf_C2H2_type"/>
</dbReference>
<dbReference type="PROSITE" id="PS00028">
    <property type="entry name" value="ZINC_FINGER_C2H2_1"/>
    <property type="match status" value="1"/>
</dbReference>
<keyword evidence="2" id="KW-0677">Repeat</keyword>
<dbReference type="GO" id="GO:0005634">
    <property type="term" value="C:nucleus"/>
    <property type="evidence" value="ECO:0007669"/>
    <property type="project" value="TreeGrafter"/>
</dbReference>
<dbReference type="GO" id="GO:0008270">
    <property type="term" value="F:zinc ion binding"/>
    <property type="evidence" value="ECO:0007669"/>
    <property type="project" value="UniProtKB-KW"/>
</dbReference>
<name>A0A0N4VKS2_ENTVE</name>
<dbReference type="SMART" id="SM00355">
    <property type="entry name" value="ZnF_C2H2"/>
    <property type="match status" value="8"/>
</dbReference>
<feature type="domain" description="C2H2-type" evidence="7">
    <location>
        <begin position="440"/>
        <end position="467"/>
    </location>
</feature>
<gene>
    <name evidence="8" type="ORF">EVEC_LOCUS10768</name>
</gene>
<dbReference type="OrthoDB" id="6077919at2759"/>
<dbReference type="PROSITE" id="PS50157">
    <property type="entry name" value="ZINC_FINGER_C2H2_2"/>
    <property type="match status" value="4"/>
</dbReference>
<accession>A0A0N4VKS2</accession>
<dbReference type="Proteomes" id="UP000274131">
    <property type="component" value="Unassembled WGS sequence"/>
</dbReference>
<reference evidence="10" key="1">
    <citation type="submission" date="2017-02" db="UniProtKB">
        <authorList>
            <consortium name="WormBaseParasite"/>
        </authorList>
    </citation>
    <scope>IDENTIFICATION</scope>
</reference>
<evidence type="ECO:0000256" key="4">
    <source>
        <dbReference type="ARBA" id="ARBA00022833"/>
    </source>
</evidence>
<evidence type="ECO:0000256" key="1">
    <source>
        <dbReference type="ARBA" id="ARBA00022723"/>
    </source>
</evidence>
<feature type="compositionally biased region" description="Basic and acidic residues" evidence="6">
    <location>
        <begin position="222"/>
        <end position="239"/>
    </location>
</feature>
<feature type="region of interest" description="Disordered" evidence="6">
    <location>
        <begin position="700"/>
        <end position="724"/>
    </location>
</feature>
<evidence type="ECO:0000256" key="2">
    <source>
        <dbReference type="ARBA" id="ARBA00022737"/>
    </source>
</evidence>
<evidence type="ECO:0000256" key="6">
    <source>
        <dbReference type="SAM" id="MobiDB-lite"/>
    </source>
</evidence>
<dbReference type="EMBL" id="UXUI01011171">
    <property type="protein sequence ID" value="VDD96017.1"/>
    <property type="molecule type" value="Genomic_DNA"/>
</dbReference>
<reference evidence="8 9" key="2">
    <citation type="submission" date="2018-10" db="EMBL/GenBank/DDBJ databases">
        <authorList>
            <consortium name="Pathogen Informatics"/>
        </authorList>
    </citation>
    <scope>NUCLEOTIDE SEQUENCE [LARGE SCALE GENOMIC DNA]</scope>
</reference>
<keyword evidence="9" id="KW-1185">Reference proteome</keyword>
<keyword evidence="3 5" id="KW-0863">Zinc-finger</keyword>
<evidence type="ECO:0000313" key="9">
    <source>
        <dbReference type="Proteomes" id="UP000274131"/>
    </source>
</evidence>
<evidence type="ECO:0000256" key="3">
    <source>
        <dbReference type="ARBA" id="ARBA00022771"/>
    </source>
</evidence>
<feature type="compositionally biased region" description="Polar residues" evidence="6">
    <location>
        <begin position="713"/>
        <end position="722"/>
    </location>
</feature>
<organism evidence="10">
    <name type="scientific">Enterobius vermicularis</name>
    <name type="common">Human pinworm</name>
    <dbReference type="NCBI Taxonomy" id="51028"/>
    <lineage>
        <taxon>Eukaryota</taxon>
        <taxon>Metazoa</taxon>
        <taxon>Ecdysozoa</taxon>
        <taxon>Nematoda</taxon>
        <taxon>Chromadorea</taxon>
        <taxon>Rhabditida</taxon>
        <taxon>Spirurina</taxon>
        <taxon>Oxyuridomorpha</taxon>
        <taxon>Oxyuroidea</taxon>
        <taxon>Oxyuridae</taxon>
        <taxon>Enterobius</taxon>
    </lineage>
</organism>
<dbReference type="InterPro" id="IPR050688">
    <property type="entry name" value="Zinc_finger/UBP_domain"/>
</dbReference>
<dbReference type="AlphaFoldDB" id="A0A0N4VKS2"/>
<evidence type="ECO:0000259" key="7">
    <source>
        <dbReference type="PROSITE" id="PS50157"/>
    </source>
</evidence>
<evidence type="ECO:0000313" key="10">
    <source>
        <dbReference type="WBParaSite" id="EVEC_0001146001-mRNA-1"/>
    </source>
</evidence>
<feature type="domain" description="C2H2-type" evidence="7">
    <location>
        <begin position="141"/>
        <end position="164"/>
    </location>
</feature>
<dbReference type="GO" id="GO:0045944">
    <property type="term" value="P:positive regulation of transcription by RNA polymerase II"/>
    <property type="evidence" value="ECO:0007669"/>
    <property type="project" value="TreeGrafter"/>
</dbReference>
<feature type="domain" description="C2H2-type" evidence="7">
    <location>
        <begin position="659"/>
        <end position="686"/>
    </location>
</feature>
<dbReference type="InterPro" id="IPR036236">
    <property type="entry name" value="Znf_C2H2_sf"/>
</dbReference>
<proteinExistence type="predicted"/>